<dbReference type="InterPro" id="IPR001254">
    <property type="entry name" value="Trypsin_dom"/>
</dbReference>
<dbReference type="AlphaFoldDB" id="A0AAJ6YFZ4"/>
<evidence type="ECO:0000313" key="5">
    <source>
        <dbReference type="Proteomes" id="UP000695007"/>
    </source>
</evidence>
<dbReference type="Gene3D" id="2.40.10.10">
    <property type="entry name" value="Trypsin-like serine proteases"/>
    <property type="match status" value="1"/>
</dbReference>
<evidence type="ECO:0000256" key="2">
    <source>
        <dbReference type="ARBA" id="ARBA00024195"/>
    </source>
</evidence>
<dbReference type="RefSeq" id="XP_011497374.1">
    <property type="nucleotide sequence ID" value="XM_011499072.1"/>
</dbReference>
<sequence>YYLIKNNIQIHLLYFTGNHFSFPLLNFLGIHALRSRIIGGVSANIQEFPYIVSFRNIEDNIHFCAGSIISHWNVLSAAHCFIEFENEFDDVRMYSGTSSSFDVSGPTFTIQHIVFHIDYQRPERLDFINLHDIAIIKTNEHIEFNQFQNKINLPTRDLFQGNIGRVAGWGVTSYPHNRLSLFLRQAALDIIDHEHCMPIVPIILDETQFCGIHTVAITTCVGDSGGPLVSNDELFGIISFSFQCADGVPDVHTKVYSYLDFIRGHLLD</sequence>
<dbReference type="GO" id="GO:0006508">
    <property type="term" value="P:proteolysis"/>
    <property type="evidence" value="ECO:0007669"/>
    <property type="project" value="UniProtKB-KW"/>
</dbReference>
<dbReference type="Proteomes" id="UP000695007">
    <property type="component" value="Unplaced"/>
</dbReference>
<reference evidence="6" key="1">
    <citation type="submission" date="2025-08" db="UniProtKB">
        <authorList>
            <consortium name="RefSeq"/>
        </authorList>
    </citation>
    <scope>IDENTIFICATION</scope>
</reference>
<dbReference type="InterPro" id="IPR043504">
    <property type="entry name" value="Peptidase_S1_PA_chymotrypsin"/>
</dbReference>
<evidence type="ECO:0000256" key="1">
    <source>
        <dbReference type="ARBA" id="ARBA00023157"/>
    </source>
</evidence>
<proteinExistence type="inferred from homology"/>
<dbReference type="PROSITE" id="PS50240">
    <property type="entry name" value="TRYPSIN_DOM"/>
    <property type="match status" value="1"/>
</dbReference>
<dbReference type="Pfam" id="PF00089">
    <property type="entry name" value="Trypsin"/>
    <property type="match status" value="1"/>
</dbReference>
<accession>A0AAJ6YFZ4</accession>
<feature type="domain" description="Peptidase S1" evidence="4">
    <location>
        <begin position="37"/>
        <end position="267"/>
    </location>
</feature>
<dbReference type="InterPro" id="IPR051487">
    <property type="entry name" value="Ser/Thr_Proteases_Immune/Dev"/>
</dbReference>
<name>A0AAJ6YFZ4_9HYME</name>
<keyword evidence="5" id="KW-1185">Reference proteome</keyword>
<dbReference type="InterPro" id="IPR033116">
    <property type="entry name" value="TRYPSIN_SER"/>
</dbReference>
<evidence type="ECO:0000313" key="6">
    <source>
        <dbReference type="RefSeq" id="XP_011497374.1"/>
    </source>
</evidence>
<keyword evidence="3" id="KW-0720">Serine protease</keyword>
<feature type="non-terminal residue" evidence="6">
    <location>
        <position position="1"/>
    </location>
</feature>
<keyword evidence="3" id="KW-0645">Protease</keyword>
<organism evidence="5 6">
    <name type="scientific">Ceratosolen solmsi marchali</name>
    <dbReference type="NCBI Taxonomy" id="326594"/>
    <lineage>
        <taxon>Eukaryota</taxon>
        <taxon>Metazoa</taxon>
        <taxon>Ecdysozoa</taxon>
        <taxon>Arthropoda</taxon>
        <taxon>Hexapoda</taxon>
        <taxon>Insecta</taxon>
        <taxon>Pterygota</taxon>
        <taxon>Neoptera</taxon>
        <taxon>Endopterygota</taxon>
        <taxon>Hymenoptera</taxon>
        <taxon>Apocrita</taxon>
        <taxon>Proctotrupomorpha</taxon>
        <taxon>Chalcidoidea</taxon>
        <taxon>Agaonidae</taxon>
        <taxon>Agaoninae</taxon>
        <taxon>Ceratosolen</taxon>
    </lineage>
</organism>
<evidence type="ECO:0000256" key="3">
    <source>
        <dbReference type="RuleBase" id="RU363034"/>
    </source>
</evidence>
<dbReference type="PRINTS" id="PR00722">
    <property type="entry name" value="CHYMOTRYPSIN"/>
</dbReference>
<dbReference type="SMART" id="SM00020">
    <property type="entry name" value="Tryp_SPc"/>
    <property type="match status" value="1"/>
</dbReference>
<dbReference type="InterPro" id="IPR009003">
    <property type="entry name" value="Peptidase_S1_PA"/>
</dbReference>
<evidence type="ECO:0000259" key="4">
    <source>
        <dbReference type="PROSITE" id="PS50240"/>
    </source>
</evidence>
<comment type="similarity">
    <text evidence="2">Belongs to the peptidase S1 family. CLIP subfamily.</text>
</comment>
<dbReference type="InterPro" id="IPR001314">
    <property type="entry name" value="Peptidase_S1A"/>
</dbReference>
<keyword evidence="1" id="KW-1015">Disulfide bond</keyword>
<dbReference type="KEGG" id="csol:105361794"/>
<gene>
    <name evidence="6" type="primary">LOC105361794</name>
</gene>
<protein>
    <submittedName>
        <fullName evidence="6">Chymotrypsin-1-like</fullName>
    </submittedName>
</protein>
<dbReference type="PANTHER" id="PTHR24256">
    <property type="entry name" value="TRYPTASE-RELATED"/>
    <property type="match status" value="1"/>
</dbReference>
<keyword evidence="3" id="KW-0378">Hydrolase</keyword>
<dbReference type="PROSITE" id="PS00135">
    <property type="entry name" value="TRYPSIN_SER"/>
    <property type="match status" value="1"/>
</dbReference>
<dbReference type="SUPFAM" id="SSF50494">
    <property type="entry name" value="Trypsin-like serine proteases"/>
    <property type="match status" value="1"/>
</dbReference>
<dbReference type="InterPro" id="IPR018114">
    <property type="entry name" value="TRYPSIN_HIS"/>
</dbReference>
<dbReference type="PROSITE" id="PS00134">
    <property type="entry name" value="TRYPSIN_HIS"/>
    <property type="match status" value="1"/>
</dbReference>
<dbReference type="GO" id="GO:0004252">
    <property type="term" value="F:serine-type endopeptidase activity"/>
    <property type="evidence" value="ECO:0007669"/>
    <property type="project" value="InterPro"/>
</dbReference>
<dbReference type="CDD" id="cd00190">
    <property type="entry name" value="Tryp_SPc"/>
    <property type="match status" value="1"/>
</dbReference>
<dbReference type="GeneID" id="105361794"/>